<reference evidence="1 2" key="1">
    <citation type="submission" date="2024-06" db="EMBL/GenBank/DDBJ databases">
        <title>The draft genome of Grus japonensis, version 3.</title>
        <authorList>
            <person name="Nabeshima K."/>
            <person name="Suzuki S."/>
            <person name="Onuma M."/>
        </authorList>
    </citation>
    <scope>NUCLEOTIDE SEQUENCE [LARGE SCALE GENOMIC DNA]</scope>
    <source>
        <strain evidence="1 2">451A</strain>
    </source>
</reference>
<organism evidence="1 2">
    <name type="scientific">Grus japonensis</name>
    <name type="common">Japanese crane</name>
    <name type="synonym">Red-crowned crane</name>
    <dbReference type="NCBI Taxonomy" id="30415"/>
    <lineage>
        <taxon>Eukaryota</taxon>
        <taxon>Metazoa</taxon>
        <taxon>Chordata</taxon>
        <taxon>Craniata</taxon>
        <taxon>Vertebrata</taxon>
        <taxon>Euteleostomi</taxon>
        <taxon>Archelosauria</taxon>
        <taxon>Archosauria</taxon>
        <taxon>Dinosauria</taxon>
        <taxon>Saurischia</taxon>
        <taxon>Theropoda</taxon>
        <taxon>Coelurosauria</taxon>
        <taxon>Aves</taxon>
        <taxon>Neognathae</taxon>
        <taxon>Neoaves</taxon>
        <taxon>Gruiformes</taxon>
        <taxon>Gruidae</taxon>
        <taxon>Grus</taxon>
    </lineage>
</organism>
<protein>
    <submittedName>
        <fullName evidence="1">Uncharacterized protein</fullName>
    </submittedName>
</protein>
<evidence type="ECO:0000313" key="2">
    <source>
        <dbReference type="Proteomes" id="UP001623348"/>
    </source>
</evidence>
<dbReference type="PANTHER" id="PTHR33395">
    <property type="entry name" value="TRANSCRIPTASE, PUTATIVE-RELATED-RELATED"/>
    <property type="match status" value="1"/>
</dbReference>
<gene>
    <name evidence="1" type="ORF">GRJ2_000033000</name>
</gene>
<sequence>MFLVTDPGSYGELEPPDICWMGTNGTQSVRFLVALQGNFSIQVLDGTTRDGAQLDLLVTGRTAWTLPRCVWIIIGSFLNSEHEIMWFKILWGVRKDSSSMLTRDVRKTDLGLSRKTIEWDPMGGISEELRSSGNWQVFKDISLHPNTQEKSRHIRKLAWLTWELLMELQCKKAAYGGGRNIAQECRDGVGKAKAQLELRLARNIKGKKKEVLLLH</sequence>
<accession>A0ABC9VSD2</accession>
<dbReference type="EMBL" id="BAAFJT010000001">
    <property type="protein sequence ID" value="GAB0175678.1"/>
    <property type="molecule type" value="Genomic_DNA"/>
</dbReference>
<name>A0ABC9VSD2_GRUJA</name>
<proteinExistence type="predicted"/>
<dbReference type="PANTHER" id="PTHR33395:SF22">
    <property type="entry name" value="REVERSE TRANSCRIPTASE DOMAIN-CONTAINING PROTEIN"/>
    <property type="match status" value="1"/>
</dbReference>
<dbReference type="AlphaFoldDB" id="A0ABC9VSD2"/>
<dbReference type="Proteomes" id="UP001623348">
    <property type="component" value="Unassembled WGS sequence"/>
</dbReference>
<keyword evidence="2" id="KW-1185">Reference proteome</keyword>
<comment type="caution">
    <text evidence="1">The sequence shown here is derived from an EMBL/GenBank/DDBJ whole genome shotgun (WGS) entry which is preliminary data.</text>
</comment>
<evidence type="ECO:0000313" key="1">
    <source>
        <dbReference type="EMBL" id="GAB0175678.1"/>
    </source>
</evidence>